<accession>A0A1M6S348</accession>
<keyword evidence="4" id="KW-1185">Reference proteome</keyword>
<proteinExistence type="predicted"/>
<name>A0A1M6S348_9ACTN</name>
<feature type="transmembrane region" description="Helical" evidence="2">
    <location>
        <begin position="37"/>
        <end position="57"/>
    </location>
</feature>
<dbReference type="Proteomes" id="UP000184452">
    <property type="component" value="Unassembled WGS sequence"/>
</dbReference>
<organism evidence="3 4">
    <name type="scientific">Nocardiopsis flavescens</name>
    <dbReference type="NCBI Taxonomy" id="758803"/>
    <lineage>
        <taxon>Bacteria</taxon>
        <taxon>Bacillati</taxon>
        <taxon>Actinomycetota</taxon>
        <taxon>Actinomycetes</taxon>
        <taxon>Streptosporangiales</taxon>
        <taxon>Nocardiopsidaceae</taxon>
        <taxon>Nocardiopsis</taxon>
    </lineage>
</organism>
<evidence type="ECO:0000313" key="3">
    <source>
        <dbReference type="EMBL" id="SHK39274.1"/>
    </source>
</evidence>
<keyword evidence="2" id="KW-1133">Transmembrane helix</keyword>
<sequence length="186" mass="19156">MLETFAPCARAPGRPSAATLPPSAAPSRARLLIRAPGLTRAFVLALGLVLAVLALTGCVAPTPTADSHRDAAEQTVVDLLSAVATGILVADAHRRDLALGPYLETTAGDAEEAARSIADTFGVLQPPTPEADLLRARLTPLCDDAVNALADLRIALNRDDAEGVAEAARLLAHSSDALTLLQGELS</sequence>
<protein>
    <submittedName>
        <fullName evidence="3">Uncharacterized protein</fullName>
    </submittedName>
</protein>
<dbReference type="STRING" id="758803.SAMN05421803_11913"/>
<dbReference type="AlphaFoldDB" id="A0A1M6S348"/>
<dbReference type="EMBL" id="FQZK01000019">
    <property type="protein sequence ID" value="SHK39274.1"/>
    <property type="molecule type" value="Genomic_DNA"/>
</dbReference>
<evidence type="ECO:0000256" key="2">
    <source>
        <dbReference type="SAM" id="Phobius"/>
    </source>
</evidence>
<gene>
    <name evidence="3" type="ORF">SAMN05421803_11913</name>
</gene>
<reference evidence="3 4" key="1">
    <citation type="submission" date="2016-11" db="EMBL/GenBank/DDBJ databases">
        <authorList>
            <person name="Jaros S."/>
            <person name="Januszkiewicz K."/>
            <person name="Wedrychowicz H."/>
        </authorList>
    </citation>
    <scope>NUCLEOTIDE SEQUENCE [LARGE SCALE GENOMIC DNA]</scope>
    <source>
        <strain evidence="3 4">CGMCC 4.5723</strain>
    </source>
</reference>
<keyword evidence="2" id="KW-0472">Membrane</keyword>
<keyword evidence="2" id="KW-0812">Transmembrane</keyword>
<feature type="region of interest" description="Disordered" evidence="1">
    <location>
        <begin position="1"/>
        <end position="22"/>
    </location>
</feature>
<dbReference type="RefSeq" id="WP_245833447.1">
    <property type="nucleotide sequence ID" value="NZ_FQZK01000019.1"/>
</dbReference>
<evidence type="ECO:0000313" key="4">
    <source>
        <dbReference type="Proteomes" id="UP000184452"/>
    </source>
</evidence>
<evidence type="ECO:0000256" key="1">
    <source>
        <dbReference type="SAM" id="MobiDB-lite"/>
    </source>
</evidence>